<evidence type="ECO:0000313" key="2">
    <source>
        <dbReference type="EMBL" id="MPM24103.1"/>
    </source>
</evidence>
<protein>
    <recommendedName>
        <fullName evidence="1">PilZ domain-containing protein</fullName>
    </recommendedName>
</protein>
<evidence type="ECO:0000259" key="1">
    <source>
        <dbReference type="Pfam" id="PF07238"/>
    </source>
</evidence>
<dbReference type="InterPro" id="IPR009875">
    <property type="entry name" value="PilZ_domain"/>
</dbReference>
<proteinExistence type="predicted"/>
<gene>
    <name evidence="2" type="ORF">SDC9_70584</name>
</gene>
<feature type="domain" description="PilZ" evidence="1">
    <location>
        <begin position="149"/>
        <end position="223"/>
    </location>
</feature>
<sequence>MFHFFKKNIPQPKEEEQEPLSEFEQAAQYHCEVRGLDDRPVFLADVKDYDGDSFRLFPTLDADAPSVIYNSRYKLVFRTPCQPIPVWTGRVRGSTYEFWKMDELTRLRDEQRASFRQRVSLSAVVRNLLGLPENGVTLTEAYYSRDYDQCEVLDVGMGGLQLRSSHSFSENDLLAVTGLRLYHDPQPFSLPLQVRWVSEGDGAYRYGCAFRSVPEQEERRLCAAMFSLQRASMGRI</sequence>
<dbReference type="AlphaFoldDB" id="A0A644YC40"/>
<comment type="caution">
    <text evidence="2">The sequence shown here is derived from an EMBL/GenBank/DDBJ whole genome shotgun (WGS) entry which is preliminary data.</text>
</comment>
<dbReference type="EMBL" id="VSSQ01004186">
    <property type="protein sequence ID" value="MPM24103.1"/>
    <property type="molecule type" value="Genomic_DNA"/>
</dbReference>
<dbReference type="GO" id="GO:0035438">
    <property type="term" value="F:cyclic-di-GMP binding"/>
    <property type="evidence" value="ECO:0007669"/>
    <property type="project" value="InterPro"/>
</dbReference>
<name>A0A644YC40_9ZZZZ</name>
<dbReference type="Gene3D" id="2.40.10.220">
    <property type="entry name" value="predicted glycosyltransferase like domains"/>
    <property type="match status" value="1"/>
</dbReference>
<accession>A0A644YC40</accession>
<reference evidence="2" key="1">
    <citation type="submission" date="2019-08" db="EMBL/GenBank/DDBJ databases">
        <authorList>
            <person name="Kucharzyk K."/>
            <person name="Murdoch R.W."/>
            <person name="Higgins S."/>
            <person name="Loffler F."/>
        </authorList>
    </citation>
    <scope>NUCLEOTIDE SEQUENCE</scope>
</reference>
<organism evidence="2">
    <name type="scientific">bioreactor metagenome</name>
    <dbReference type="NCBI Taxonomy" id="1076179"/>
    <lineage>
        <taxon>unclassified sequences</taxon>
        <taxon>metagenomes</taxon>
        <taxon>ecological metagenomes</taxon>
    </lineage>
</organism>
<dbReference type="Pfam" id="PF07238">
    <property type="entry name" value="PilZ"/>
    <property type="match status" value="1"/>
</dbReference>